<gene>
    <name evidence="3" type="ORF">LI90_3104</name>
    <name evidence="2" type="ORF">TH66_13750</name>
    <name evidence="4" type="ORF">TR74_11695</name>
</gene>
<dbReference type="Pfam" id="PF02080">
    <property type="entry name" value="TrkA_C"/>
    <property type="match status" value="1"/>
</dbReference>
<sequence>MEVEQTVLPGIGHRHDFATRSGRRIGVVTHRTGRLDLLIYDANDPDTCSESVELTREEADTLAELLGAPRMVERLAELRRQAEGLVSEQVPVPADSPYIGRTLADTEARKRTGASIVAVVRRGEVHVSPPPSFRLEAGDGLVVVGTAEGTAAVAQLLRDG</sequence>
<reference evidence="3" key="3">
    <citation type="submission" date="2015-04" db="EMBL/GenBank/DDBJ databases">
        <title>Physiological reanalysis, assessment of diazotrophy, and genome sequences of multiple isolates of Streptomyces thermoautotrophicus.</title>
        <authorList>
            <person name="MacKellar D.C."/>
            <person name="Lieber L."/>
            <person name="Norman J."/>
            <person name="Bolger A."/>
            <person name="Tobin C."/>
            <person name="Murray J.W."/>
            <person name="Woodward J."/>
            <person name="Friesen M."/>
            <person name="Prell J."/>
        </authorList>
    </citation>
    <scope>NUCLEOTIDE SEQUENCE [LARGE SCALE GENOMIC DNA]</scope>
    <source>
        <strain evidence="3">H1</strain>
    </source>
</reference>
<dbReference type="PIRSF" id="PIRSF005028">
    <property type="entry name" value="KhtT"/>
    <property type="match status" value="1"/>
</dbReference>
<evidence type="ECO:0000313" key="6">
    <source>
        <dbReference type="Proteomes" id="UP000070598"/>
    </source>
</evidence>
<evidence type="ECO:0000313" key="3">
    <source>
        <dbReference type="EMBL" id="KWX02066.1"/>
    </source>
</evidence>
<feature type="domain" description="RCK C-terminal" evidence="1">
    <location>
        <begin position="73"/>
        <end position="159"/>
    </location>
</feature>
<dbReference type="InterPro" id="IPR036721">
    <property type="entry name" value="RCK_C_sf"/>
</dbReference>
<dbReference type="PATRIC" id="fig|1469144.10.peg.3344"/>
<dbReference type="EMBL" id="JYIK01000890">
    <property type="protein sequence ID" value="KWX09090.1"/>
    <property type="molecule type" value="Genomic_DNA"/>
</dbReference>
<dbReference type="EMBL" id="JYIJ01000018">
    <property type="protein sequence ID" value="KWX00511.1"/>
    <property type="molecule type" value="Genomic_DNA"/>
</dbReference>
<dbReference type="GO" id="GO:0006813">
    <property type="term" value="P:potassium ion transport"/>
    <property type="evidence" value="ECO:0007669"/>
    <property type="project" value="InterPro"/>
</dbReference>
<dbReference type="PANTHER" id="PTHR30445">
    <property type="entry name" value="K(+)_H(+) ANTIPORTER SUBUNIT KHTT"/>
    <property type="match status" value="1"/>
</dbReference>
<evidence type="ECO:0000313" key="7">
    <source>
        <dbReference type="Proteomes" id="UP000070659"/>
    </source>
</evidence>
<dbReference type="RefSeq" id="WP_066891921.1">
    <property type="nucleotide sequence ID" value="NZ_CP171739.1"/>
</dbReference>
<dbReference type="GO" id="GO:0008324">
    <property type="term" value="F:monoatomic cation transmembrane transporter activity"/>
    <property type="evidence" value="ECO:0007669"/>
    <property type="project" value="InterPro"/>
</dbReference>
<protein>
    <submittedName>
        <fullName evidence="2">Potassium transporter TrkA</fullName>
    </submittedName>
    <submittedName>
        <fullName evidence="3">TrkA-C domain protein</fullName>
    </submittedName>
</protein>
<reference evidence="6" key="1">
    <citation type="submission" date="2015-02" db="EMBL/GenBank/DDBJ databases">
        <title>Physiological reanalysis, assessment of diazotrophy, and genome sequences of multiple isolates of Streptomyces thermoautotrophicus.</title>
        <authorList>
            <person name="MacKellar D.C."/>
            <person name="Lieber L."/>
            <person name="Norman J."/>
            <person name="Bolger A."/>
            <person name="Tobin C."/>
            <person name="Murray J.W."/>
            <person name="Friesen M."/>
            <person name="Prell J."/>
        </authorList>
    </citation>
    <scope>NUCLEOTIDE SEQUENCE [LARGE SCALE GENOMIC DNA]</scope>
    <source>
        <strain evidence="6">UBT1</strain>
    </source>
</reference>
<organism evidence="3 5">
    <name type="scientific">Carbonactinospora thermoautotrophica</name>
    <dbReference type="NCBI Taxonomy" id="1469144"/>
    <lineage>
        <taxon>Bacteria</taxon>
        <taxon>Bacillati</taxon>
        <taxon>Actinomycetota</taxon>
        <taxon>Actinomycetes</taxon>
        <taxon>Kitasatosporales</taxon>
        <taxon>Carbonactinosporaceae</taxon>
        <taxon>Carbonactinospora</taxon>
    </lineage>
</organism>
<dbReference type="SUPFAM" id="SSF116726">
    <property type="entry name" value="TrkA C-terminal domain-like"/>
    <property type="match status" value="1"/>
</dbReference>
<proteinExistence type="predicted"/>
<dbReference type="Proteomes" id="UP000070598">
    <property type="component" value="Unassembled WGS sequence"/>
</dbReference>
<dbReference type="PROSITE" id="PS51202">
    <property type="entry name" value="RCK_C"/>
    <property type="match status" value="1"/>
</dbReference>
<dbReference type="InterPro" id="IPR026278">
    <property type="entry name" value="KhtT"/>
</dbReference>
<dbReference type="EMBL" id="LAXD01000001">
    <property type="protein sequence ID" value="KWX02066.1"/>
    <property type="molecule type" value="Genomic_DNA"/>
</dbReference>
<dbReference type="OrthoDB" id="5242677at2"/>
<dbReference type="PANTHER" id="PTHR30445:SF8">
    <property type="entry name" value="K(+)_H(+) ANTIPORTER SUBUNIT KHTT"/>
    <property type="match status" value="1"/>
</dbReference>
<evidence type="ECO:0000313" key="5">
    <source>
        <dbReference type="Proteomes" id="UP000070188"/>
    </source>
</evidence>
<comment type="caution">
    <text evidence="3">The sequence shown here is derived from an EMBL/GenBank/DDBJ whole genome shotgun (WGS) entry which is preliminary data.</text>
</comment>
<dbReference type="Proteomes" id="UP000070659">
    <property type="component" value="Unassembled WGS sequence"/>
</dbReference>
<evidence type="ECO:0000259" key="1">
    <source>
        <dbReference type="PROSITE" id="PS51202"/>
    </source>
</evidence>
<reference evidence="5" key="4">
    <citation type="submission" date="2015-04" db="EMBL/GenBank/DDBJ databases">
        <title>Physiological reanalysis, assessment of diazotrophy, and genome sequences of multiple isolates of Streptomyces thermoautotrophicus.</title>
        <authorList>
            <person name="MacKellar D.C."/>
            <person name="Lieber L."/>
            <person name="Norman J."/>
            <person name="Bolger A."/>
            <person name="Tobin C."/>
            <person name="Murray J.W."/>
            <person name="Chang R."/>
            <person name="Ford T."/>
            <person name="Nguyen P.Q."/>
            <person name="Woodward J."/>
            <person name="Permingeat H."/>
            <person name="Joshi N.S."/>
            <person name="Silver P.A."/>
            <person name="Usadel B."/>
            <person name="Rutherford A.W."/>
            <person name="Friesen M."/>
            <person name="Prell J."/>
        </authorList>
    </citation>
    <scope>NUCLEOTIDE SEQUENCE [LARGE SCALE GENOMIC DNA]</scope>
    <source>
        <strain evidence="5">H1</strain>
    </source>
</reference>
<accession>A0A132MWE7</accession>
<keyword evidence="5" id="KW-1185">Reference proteome</keyword>
<reference evidence="2 7" key="2">
    <citation type="submission" date="2015-02" db="EMBL/GenBank/DDBJ databases">
        <title>Physiological reanalysis, assessment of diazotrophy, and genome sequences of multiple isolates of Streptomyces thermoautotrophicus.</title>
        <authorList>
            <person name="MacKellar D.C."/>
            <person name="Lieber L."/>
            <person name="Norman J."/>
            <person name="Bolger A."/>
            <person name="Tobin C."/>
            <person name="Murray J.W."/>
            <person name="Prell J."/>
        </authorList>
    </citation>
    <scope>NUCLEOTIDE SEQUENCE [LARGE SCALE GENOMIC DNA]</scope>
    <source>
        <strain evidence="2 7">UBT1</strain>
    </source>
</reference>
<dbReference type="Pfam" id="PF25991">
    <property type="entry name" value="KhtT_N"/>
    <property type="match status" value="1"/>
</dbReference>
<dbReference type="InterPro" id="IPR050144">
    <property type="entry name" value="AAE_transporter"/>
</dbReference>
<dbReference type="Gene3D" id="3.30.70.1450">
    <property type="entry name" value="Regulator of K+ conductance, C-terminal domain"/>
    <property type="match status" value="1"/>
</dbReference>
<dbReference type="InterPro" id="IPR058776">
    <property type="entry name" value="KhtT-like_N"/>
</dbReference>
<dbReference type="AlphaFoldDB" id="A0A132MWE7"/>
<dbReference type="InterPro" id="IPR006037">
    <property type="entry name" value="RCK_C"/>
</dbReference>
<dbReference type="Proteomes" id="UP000070188">
    <property type="component" value="Unassembled WGS sequence"/>
</dbReference>
<evidence type="ECO:0000313" key="4">
    <source>
        <dbReference type="EMBL" id="KWX09090.1"/>
    </source>
</evidence>
<dbReference type="STRING" id="1469144.LI90_3104"/>
<evidence type="ECO:0000313" key="2">
    <source>
        <dbReference type="EMBL" id="KWX00511.1"/>
    </source>
</evidence>
<name>A0A132MWE7_9ACTN</name>